<evidence type="ECO:0000313" key="3">
    <source>
        <dbReference type="WBParaSite" id="BTMF_0000199501-mRNA-1"/>
    </source>
</evidence>
<dbReference type="Proteomes" id="UP000280834">
    <property type="component" value="Unassembled WGS sequence"/>
</dbReference>
<dbReference type="WBParaSite" id="BTMF_0000199501-mRNA-1">
    <property type="protein sequence ID" value="BTMF_0000199501-mRNA-1"/>
    <property type="gene ID" value="BTMF_0000199501"/>
</dbReference>
<keyword evidence="2" id="KW-1185">Reference proteome</keyword>
<dbReference type="AlphaFoldDB" id="A0A0R3Q6P1"/>
<proteinExistence type="predicted"/>
<name>A0A0R3Q6P1_9BILA</name>
<gene>
    <name evidence="1" type="ORF">BTMF_LOCUS1323</name>
</gene>
<evidence type="ECO:0000313" key="1">
    <source>
        <dbReference type="EMBL" id="VDO09967.1"/>
    </source>
</evidence>
<sequence length="84" mass="9146">MKESELNEKTELEVQIDVMMATSSEAEATMNAARQIINNIEKYGHSLPIGMHSSGSLLNANNNDVVEKSVLERLASARDGNVSI</sequence>
<reference evidence="3" key="1">
    <citation type="submission" date="2017-02" db="UniProtKB">
        <authorList>
            <consortium name="WormBaseParasite"/>
        </authorList>
    </citation>
    <scope>IDENTIFICATION</scope>
</reference>
<organism evidence="3">
    <name type="scientific">Brugia timori</name>
    <dbReference type="NCBI Taxonomy" id="42155"/>
    <lineage>
        <taxon>Eukaryota</taxon>
        <taxon>Metazoa</taxon>
        <taxon>Ecdysozoa</taxon>
        <taxon>Nematoda</taxon>
        <taxon>Chromadorea</taxon>
        <taxon>Rhabditida</taxon>
        <taxon>Spirurina</taxon>
        <taxon>Spiruromorpha</taxon>
        <taxon>Filarioidea</taxon>
        <taxon>Onchocercidae</taxon>
        <taxon>Brugia</taxon>
    </lineage>
</organism>
<dbReference type="EMBL" id="UZAG01000942">
    <property type="protein sequence ID" value="VDO09967.1"/>
    <property type="molecule type" value="Genomic_DNA"/>
</dbReference>
<protein>
    <submittedName>
        <fullName evidence="3">Ty3-gypsy retrotransposon protein</fullName>
    </submittedName>
</protein>
<evidence type="ECO:0000313" key="2">
    <source>
        <dbReference type="Proteomes" id="UP000280834"/>
    </source>
</evidence>
<reference evidence="1 2" key="2">
    <citation type="submission" date="2018-11" db="EMBL/GenBank/DDBJ databases">
        <authorList>
            <consortium name="Pathogen Informatics"/>
        </authorList>
    </citation>
    <scope>NUCLEOTIDE SEQUENCE [LARGE SCALE GENOMIC DNA]</scope>
</reference>
<accession>A0A0R3Q6P1</accession>